<reference evidence="1 2" key="1">
    <citation type="journal article" date="2017" name="Int. J. Syst. Evol. Microbiol.">
        <title>Roseitalea porphyridii gen. nov., sp. nov., isolated from a red alga, and reclassification of Hoeflea suaedae Chung et al. 2013 as Pseudohoeflea suaedae gen. nov., comb. nov.</title>
        <authorList>
            <person name="Hyeon J.W."/>
            <person name="Jeong S.E."/>
            <person name="Baek K."/>
            <person name="Jeon C.O."/>
        </authorList>
    </citation>
    <scope>NUCLEOTIDE SEQUENCE [LARGE SCALE GENOMIC DNA]</scope>
    <source>
        <strain evidence="1 2">MA7-20</strain>
    </source>
</reference>
<organism evidence="1 2">
    <name type="scientific">Roseitalea porphyridii</name>
    <dbReference type="NCBI Taxonomy" id="1852022"/>
    <lineage>
        <taxon>Bacteria</taxon>
        <taxon>Pseudomonadati</taxon>
        <taxon>Pseudomonadota</taxon>
        <taxon>Alphaproteobacteria</taxon>
        <taxon>Hyphomicrobiales</taxon>
        <taxon>Ahrensiaceae</taxon>
        <taxon>Roseitalea</taxon>
    </lineage>
</organism>
<dbReference type="KEGG" id="rpod:E0E05_11185"/>
<protein>
    <submittedName>
        <fullName evidence="1">Uncharacterized protein</fullName>
    </submittedName>
</protein>
<evidence type="ECO:0000313" key="1">
    <source>
        <dbReference type="EMBL" id="QBK31112.1"/>
    </source>
</evidence>
<dbReference type="GeneID" id="90767862"/>
<dbReference type="Proteomes" id="UP000293719">
    <property type="component" value="Chromosome"/>
</dbReference>
<gene>
    <name evidence="1" type="ORF">E0E05_11185</name>
</gene>
<dbReference type="EMBL" id="CP036532">
    <property type="protein sequence ID" value="QBK31112.1"/>
    <property type="molecule type" value="Genomic_DNA"/>
</dbReference>
<dbReference type="OrthoDB" id="9989727at2"/>
<dbReference type="RefSeq" id="WP_131616786.1">
    <property type="nucleotide sequence ID" value="NZ_CP036532.1"/>
</dbReference>
<accession>A0A4P6V188</accession>
<proteinExistence type="predicted"/>
<sequence>MDRIVKSRASAGLAPAMVGSGLARSAPESDILFIDRSVNELQSARDHAFVGCAIAPDAPAGTMAGAPEPCFRTGFRHGRAEGESAAGVIRRRAGTATGAKNGAGAVMQYIS</sequence>
<evidence type="ECO:0000313" key="2">
    <source>
        <dbReference type="Proteomes" id="UP000293719"/>
    </source>
</evidence>
<dbReference type="AlphaFoldDB" id="A0A4P6V188"/>
<name>A0A4P6V188_9HYPH</name>
<keyword evidence="2" id="KW-1185">Reference proteome</keyword>